<dbReference type="PIRSF" id="PIRSF000484">
    <property type="entry name" value="NAPRT"/>
    <property type="match status" value="1"/>
</dbReference>
<dbReference type="GO" id="GO:0047280">
    <property type="term" value="F:nicotinamide phosphoribosyltransferase activity"/>
    <property type="evidence" value="ECO:0007669"/>
    <property type="project" value="UniProtKB-ARBA"/>
</dbReference>
<feature type="domain" description="Nicotinate phosphoribosyltransferase N-terminal" evidence="11">
    <location>
        <begin position="20"/>
        <end position="150"/>
    </location>
</feature>
<dbReference type="Gene3D" id="3.20.140.10">
    <property type="entry name" value="nicotinate phosphoribosyltransferase"/>
    <property type="match status" value="1"/>
</dbReference>
<accession>A0A369LKU1</accession>
<dbReference type="Pfam" id="PF04095">
    <property type="entry name" value="NAPRTase"/>
    <property type="match status" value="1"/>
</dbReference>
<dbReference type="GO" id="GO:0005829">
    <property type="term" value="C:cytosol"/>
    <property type="evidence" value="ECO:0007669"/>
    <property type="project" value="TreeGrafter"/>
</dbReference>
<dbReference type="InterPro" id="IPR040727">
    <property type="entry name" value="NAPRTase_N"/>
</dbReference>
<evidence type="ECO:0000259" key="10">
    <source>
        <dbReference type="Pfam" id="PF04095"/>
    </source>
</evidence>
<comment type="pathway">
    <text evidence="1 9">Cofactor biosynthesis; NAD(+) biosynthesis; nicotinate D-ribonucleotide from nicotinate: step 1/1.</text>
</comment>
<dbReference type="InterPro" id="IPR036068">
    <property type="entry name" value="Nicotinate_pribotase-like_C"/>
</dbReference>
<dbReference type="Gene3D" id="3.20.20.70">
    <property type="entry name" value="Aldolase class I"/>
    <property type="match status" value="1"/>
</dbReference>
<dbReference type="Pfam" id="PF17956">
    <property type="entry name" value="NAPRTase_C"/>
    <property type="match status" value="1"/>
</dbReference>
<dbReference type="NCBIfam" id="TIGR01513">
    <property type="entry name" value="NAPRTase_put"/>
    <property type="match status" value="1"/>
</dbReference>
<dbReference type="InterPro" id="IPR007229">
    <property type="entry name" value="Nic_PRibTrfase-Fam"/>
</dbReference>
<dbReference type="InterPro" id="IPR013785">
    <property type="entry name" value="Aldolase_TIM"/>
</dbReference>
<dbReference type="InterPro" id="IPR041525">
    <property type="entry name" value="N/Namide_PRibTrfase"/>
</dbReference>
<dbReference type="NCBIfam" id="NF006695">
    <property type="entry name" value="PRK09243.1-2"/>
    <property type="match status" value="1"/>
</dbReference>
<dbReference type="Pfam" id="PF17767">
    <property type="entry name" value="NAPRTase_N"/>
    <property type="match status" value="1"/>
</dbReference>
<reference evidence="13 14" key="1">
    <citation type="journal article" date="2018" name="Elife">
        <title>Discovery and characterization of a prevalent human gut bacterial enzyme sufficient for the inactivation of a family of plant toxins.</title>
        <authorList>
            <person name="Koppel N."/>
            <person name="Bisanz J.E."/>
            <person name="Pandelia M.E."/>
            <person name="Turnbaugh P.J."/>
            <person name="Balskus E.P."/>
        </authorList>
    </citation>
    <scope>NUCLEOTIDE SEQUENCE [LARGE SCALE GENOMIC DNA]</scope>
    <source>
        <strain evidence="13 14">OB21 GAM31</strain>
    </source>
</reference>
<keyword evidence="6 9" id="KW-0662">Pyridine nucleotide biosynthesis</keyword>
<evidence type="ECO:0000256" key="4">
    <source>
        <dbReference type="ARBA" id="ARBA00022553"/>
    </source>
</evidence>
<evidence type="ECO:0000256" key="6">
    <source>
        <dbReference type="ARBA" id="ARBA00022642"/>
    </source>
</evidence>
<feature type="domain" description="Nicotinate phosphoribosyltransferase C-terminal" evidence="12">
    <location>
        <begin position="380"/>
        <end position="484"/>
    </location>
</feature>
<keyword evidence="5 9" id="KW-0436">Ligase</keyword>
<comment type="PTM">
    <text evidence="9">Transiently phosphorylated on a His residue during the reaction cycle. Phosphorylation strongly increases the affinity for substrates and increases the rate of nicotinate D-ribonucleotide production. Dephosphorylation regenerates the low-affinity form of the enzyme, leading to product release.</text>
</comment>
<feature type="domain" description="Nicotinate/nicotinamide phosphoribosyltransferase" evidence="10">
    <location>
        <begin position="191"/>
        <end position="352"/>
    </location>
</feature>
<sequence length="500" mass="54696">MKTLDEPTVENGTPRLAYGLLTDLYQLTMAQGYWENSKLDEQACFTVFFRDAPFKGGFAIACGMSQLAEMIDGFEFTESDIEYLAGLNAPGGGKLFKAEFLEYLQALKLSVDIDAVREGEVIFPMEPIVRVMGPILECQLLETALLNCVNFQTLIATKAARVCLAAKTPVAEFGLRRAQGAGGSLWASRAAVVGGCASTSNVLAGKLYDIPVSGTHSHSWVMSFDSELEAFRAYAKCFPTNCVLLVDTYNVKKGIENAITVGLEMRERGEKLAGIRIDSGDLAWLSRYARERLDAAGLTDCGIVLSNDLDEYTIESIREQGANVMSWGVGTKLATAYDQPALGGVYKLSATKLQVDSKWKARLKVSEMSSKLTLPGVLDVRRFFFEDGRIAGDMVFDVNEPVNAEDKIIDPSDLLRQKSLAGLASETLLRPLSRDGKSVLAAEDRCAMAAQARAKEALGKLDESQKRLLNPHTYPVGLEEGMWHRRAALVAELRGQKIGW</sequence>
<keyword evidence="7 9" id="KW-0808">Transferase</keyword>
<protein>
    <recommendedName>
        <fullName evidence="3 9">Nicotinate phosphoribosyltransferase</fullName>
        <ecNumber evidence="3 9">6.3.4.21</ecNumber>
    </recommendedName>
</protein>
<dbReference type="Proteomes" id="UP000253975">
    <property type="component" value="Unassembled WGS sequence"/>
</dbReference>
<dbReference type="RefSeq" id="WP_114615555.1">
    <property type="nucleotide sequence ID" value="NZ_PPTO01000007.1"/>
</dbReference>
<evidence type="ECO:0000259" key="12">
    <source>
        <dbReference type="Pfam" id="PF17956"/>
    </source>
</evidence>
<evidence type="ECO:0000256" key="9">
    <source>
        <dbReference type="RuleBase" id="RU365100"/>
    </source>
</evidence>
<dbReference type="NCBIfam" id="NF009131">
    <property type="entry name" value="PRK12484.1"/>
    <property type="match status" value="1"/>
</dbReference>
<dbReference type="GO" id="GO:0034355">
    <property type="term" value="P:NAD+ biosynthetic process via the salvage pathway"/>
    <property type="evidence" value="ECO:0007669"/>
    <property type="project" value="TreeGrafter"/>
</dbReference>
<comment type="caution">
    <text evidence="13">The sequence shown here is derived from an EMBL/GenBank/DDBJ whole genome shotgun (WGS) entry which is preliminary data.</text>
</comment>
<organism evidence="13 14">
    <name type="scientific">Slackia isoflavoniconvertens</name>
    <dbReference type="NCBI Taxonomy" id="572010"/>
    <lineage>
        <taxon>Bacteria</taxon>
        <taxon>Bacillati</taxon>
        <taxon>Actinomycetota</taxon>
        <taxon>Coriobacteriia</taxon>
        <taxon>Eggerthellales</taxon>
        <taxon>Eggerthellaceae</taxon>
        <taxon>Slackia</taxon>
    </lineage>
</organism>
<keyword evidence="4" id="KW-0597">Phosphoprotein</keyword>
<comment type="catalytic activity">
    <reaction evidence="8 9">
        <text>5-phospho-alpha-D-ribose 1-diphosphate + nicotinate + ATP + H2O = nicotinate beta-D-ribonucleotide + ADP + phosphate + diphosphate</text>
        <dbReference type="Rhea" id="RHEA:36163"/>
        <dbReference type="ChEBI" id="CHEBI:15377"/>
        <dbReference type="ChEBI" id="CHEBI:30616"/>
        <dbReference type="ChEBI" id="CHEBI:32544"/>
        <dbReference type="ChEBI" id="CHEBI:33019"/>
        <dbReference type="ChEBI" id="CHEBI:43474"/>
        <dbReference type="ChEBI" id="CHEBI:57502"/>
        <dbReference type="ChEBI" id="CHEBI:58017"/>
        <dbReference type="ChEBI" id="CHEBI:456216"/>
        <dbReference type="EC" id="6.3.4.21"/>
    </reaction>
</comment>
<proteinExistence type="inferred from homology"/>
<dbReference type="PANTHER" id="PTHR11098:SF1">
    <property type="entry name" value="NICOTINATE PHOSPHORIBOSYLTRANSFERASE"/>
    <property type="match status" value="1"/>
</dbReference>
<evidence type="ECO:0000313" key="13">
    <source>
        <dbReference type="EMBL" id="RDB58755.1"/>
    </source>
</evidence>
<comment type="similarity">
    <text evidence="2 9">Belongs to the NAPRTase family.</text>
</comment>
<name>A0A369LKU1_9ACTN</name>
<dbReference type="InterPro" id="IPR006405">
    <property type="entry name" value="Nic_PRibTrfase_pncB"/>
</dbReference>
<comment type="function">
    <text evidence="9">Catalyzes the first step in the biosynthesis of NAD from nicotinic acid, the ATP-dependent synthesis of beta-nicotinate D-ribonucleotide from nicotinate and 5-phospho-D-ribose 1-phosphate.</text>
</comment>
<dbReference type="SUPFAM" id="SSF54675">
    <property type="entry name" value="Nicotinate/Quinolinate PRTase N-terminal domain-like"/>
    <property type="match status" value="1"/>
</dbReference>
<dbReference type="GO" id="GO:0004516">
    <property type="term" value="F:nicotinate phosphoribosyltransferase activity"/>
    <property type="evidence" value="ECO:0007669"/>
    <property type="project" value="UniProtKB-UniRule"/>
</dbReference>
<evidence type="ECO:0000259" key="11">
    <source>
        <dbReference type="Pfam" id="PF17767"/>
    </source>
</evidence>
<evidence type="ECO:0000256" key="8">
    <source>
        <dbReference type="ARBA" id="ARBA00048668"/>
    </source>
</evidence>
<dbReference type="SUPFAM" id="SSF51690">
    <property type="entry name" value="Nicotinate/Quinolinate PRTase C-terminal domain-like"/>
    <property type="match status" value="1"/>
</dbReference>
<evidence type="ECO:0000256" key="7">
    <source>
        <dbReference type="ARBA" id="ARBA00022679"/>
    </source>
</evidence>
<evidence type="ECO:0000313" key="14">
    <source>
        <dbReference type="Proteomes" id="UP000253975"/>
    </source>
</evidence>
<dbReference type="CDD" id="cd01570">
    <property type="entry name" value="NAPRTase_A"/>
    <property type="match status" value="1"/>
</dbReference>
<dbReference type="EC" id="6.3.4.21" evidence="3 9"/>
<gene>
    <name evidence="13" type="ORF">C1881_05650</name>
</gene>
<dbReference type="InterPro" id="IPR041619">
    <property type="entry name" value="NAPRTase_C"/>
</dbReference>
<dbReference type="FunFam" id="3.20.20.70:FF:000076">
    <property type="entry name" value="Nicotinate phosphoribosyltransferase"/>
    <property type="match status" value="1"/>
</dbReference>
<dbReference type="PANTHER" id="PTHR11098">
    <property type="entry name" value="NICOTINATE PHOSPHORIBOSYLTRANSFERASE"/>
    <property type="match status" value="1"/>
</dbReference>
<evidence type="ECO:0000256" key="3">
    <source>
        <dbReference type="ARBA" id="ARBA00013236"/>
    </source>
</evidence>
<keyword evidence="13" id="KW-0328">Glycosyltransferase</keyword>
<evidence type="ECO:0000256" key="5">
    <source>
        <dbReference type="ARBA" id="ARBA00022598"/>
    </source>
</evidence>
<evidence type="ECO:0000256" key="1">
    <source>
        <dbReference type="ARBA" id="ARBA00004952"/>
    </source>
</evidence>
<dbReference type="AlphaFoldDB" id="A0A369LKU1"/>
<evidence type="ECO:0000256" key="2">
    <source>
        <dbReference type="ARBA" id="ARBA00010897"/>
    </source>
</evidence>
<dbReference type="UniPathway" id="UPA00253">
    <property type="reaction ID" value="UER00457"/>
</dbReference>
<dbReference type="EMBL" id="PPTO01000007">
    <property type="protein sequence ID" value="RDB58755.1"/>
    <property type="molecule type" value="Genomic_DNA"/>
</dbReference>